<keyword evidence="2" id="KW-1185">Reference proteome</keyword>
<accession>A0A2A2PRV7</accession>
<organism evidence="1 2">
    <name type="scientific">Pseudomonas moraviensis</name>
    <dbReference type="NCBI Taxonomy" id="321662"/>
    <lineage>
        <taxon>Bacteria</taxon>
        <taxon>Pseudomonadati</taxon>
        <taxon>Pseudomonadota</taxon>
        <taxon>Gammaproteobacteria</taxon>
        <taxon>Pseudomonadales</taxon>
        <taxon>Pseudomonadaceae</taxon>
        <taxon>Pseudomonas</taxon>
    </lineage>
</organism>
<name>A0A2A2PRV7_9PSED</name>
<evidence type="ECO:0008006" key="3">
    <source>
        <dbReference type="Google" id="ProtNLM"/>
    </source>
</evidence>
<gene>
    <name evidence="1" type="ORF">CKQ80_23700</name>
</gene>
<protein>
    <recommendedName>
        <fullName evidence="3">Integrase</fullName>
    </recommendedName>
</protein>
<sequence>MSNQVALARLGLEIAKMRKSCTPVPDRTFVMGMIEMAEFAEIIDTPTANRYRNALDAKFVERRALLQGVSA</sequence>
<dbReference type="EMBL" id="NRST01000001">
    <property type="protein sequence ID" value="PAW58184.1"/>
    <property type="molecule type" value="Genomic_DNA"/>
</dbReference>
<reference evidence="1 2" key="1">
    <citation type="submission" date="2017-08" db="EMBL/GenBank/DDBJ databases">
        <title>Draft Genome Sequence of Pseudomonas moraviensis TYU6, isolated from Taxus cuspidata by using PacBio Single-Molecule Real-Time Technology.</title>
        <authorList>
            <person name="Baek K.-H."/>
            <person name="Mishra A.K."/>
        </authorList>
    </citation>
    <scope>NUCLEOTIDE SEQUENCE [LARGE SCALE GENOMIC DNA]</scope>
    <source>
        <strain evidence="1 2">TYU6</strain>
    </source>
</reference>
<evidence type="ECO:0000313" key="2">
    <source>
        <dbReference type="Proteomes" id="UP000217830"/>
    </source>
</evidence>
<dbReference type="AlphaFoldDB" id="A0A2A2PRV7"/>
<proteinExistence type="predicted"/>
<comment type="caution">
    <text evidence="1">The sequence shown here is derived from an EMBL/GenBank/DDBJ whole genome shotgun (WGS) entry which is preliminary data.</text>
</comment>
<dbReference type="Proteomes" id="UP000217830">
    <property type="component" value="Unassembled WGS sequence"/>
</dbReference>
<evidence type="ECO:0000313" key="1">
    <source>
        <dbReference type="EMBL" id="PAW58184.1"/>
    </source>
</evidence>
<dbReference type="RefSeq" id="WP_095668763.1">
    <property type="nucleotide sequence ID" value="NZ_NRSS01000003.1"/>
</dbReference>